<accession>A0A841R3X5</accession>
<dbReference type="Pfam" id="PF12647">
    <property type="entry name" value="RNHCP"/>
    <property type="match status" value="1"/>
</dbReference>
<dbReference type="GO" id="GO:0000428">
    <property type="term" value="C:DNA-directed RNA polymerase complex"/>
    <property type="evidence" value="ECO:0007669"/>
    <property type="project" value="UniProtKB-KW"/>
</dbReference>
<feature type="domain" description="RNHCP" evidence="1">
    <location>
        <begin position="12"/>
        <end position="100"/>
    </location>
</feature>
<comment type="caution">
    <text evidence="2">The sequence shown here is derived from an EMBL/GenBank/DDBJ whole genome shotgun (WGS) entry which is preliminary data.</text>
</comment>
<reference evidence="2 3" key="1">
    <citation type="submission" date="2020-08" db="EMBL/GenBank/DDBJ databases">
        <title>Genomic Encyclopedia of Type Strains, Phase IV (KMG-IV): sequencing the most valuable type-strain genomes for metagenomic binning, comparative biology and taxonomic classification.</title>
        <authorList>
            <person name="Goeker M."/>
        </authorList>
    </citation>
    <scope>NUCLEOTIDE SEQUENCE [LARGE SCALE GENOMIC DNA]</scope>
    <source>
        <strain evidence="2 3">DSM 2461</strain>
    </source>
</reference>
<organism evidence="2 3">
    <name type="scientific">Spirochaeta isovalerica</name>
    <dbReference type="NCBI Taxonomy" id="150"/>
    <lineage>
        <taxon>Bacteria</taxon>
        <taxon>Pseudomonadati</taxon>
        <taxon>Spirochaetota</taxon>
        <taxon>Spirochaetia</taxon>
        <taxon>Spirochaetales</taxon>
        <taxon>Spirochaetaceae</taxon>
        <taxon>Spirochaeta</taxon>
    </lineage>
</organism>
<sequence>MSRQKKNIINYNETFICGNCGRTVSPQESGGEHRNHCPYCLWSRHMDLKPGDRRSGCRSLMEPIALWVRRDGEWAIVHRCSRCGFIRTNRIAGDDSEILLFSMAARAMTMLPFPVEKTLTNIHSICVEAN</sequence>
<keyword evidence="2" id="KW-0804">Transcription</keyword>
<dbReference type="EMBL" id="JACHGJ010000001">
    <property type="protein sequence ID" value="MBB6478503.1"/>
    <property type="molecule type" value="Genomic_DNA"/>
</dbReference>
<keyword evidence="2" id="KW-0240">DNA-directed RNA polymerase</keyword>
<keyword evidence="3" id="KW-1185">Reference proteome</keyword>
<evidence type="ECO:0000259" key="1">
    <source>
        <dbReference type="Pfam" id="PF12647"/>
    </source>
</evidence>
<dbReference type="RefSeq" id="WP_184742408.1">
    <property type="nucleotide sequence ID" value="NZ_JACHGJ010000001.1"/>
</dbReference>
<dbReference type="InterPro" id="IPR024439">
    <property type="entry name" value="RNHCP"/>
</dbReference>
<dbReference type="AlphaFoldDB" id="A0A841R3X5"/>
<gene>
    <name evidence="2" type="ORF">HNR50_000136</name>
</gene>
<dbReference type="Proteomes" id="UP000587760">
    <property type="component" value="Unassembled WGS sequence"/>
</dbReference>
<evidence type="ECO:0000313" key="2">
    <source>
        <dbReference type="EMBL" id="MBB6478503.1"/>
    </source>
</evidence>
<protein>
    <submittedName>
        <fullName evidence="2">DNA-directed RNA polymerase subunit RPC12/RpoP</fullName>
    </submittedName>
</protein>
<name>A0A841R3X5_9SPIO</name>
<evidence type="ECO:0000313" key="3">
    <source>
        <dbReference type="Proteomes" id="UP000587760"/>
    </source>
</evidence>
<proteinExistence type="predicted"/>